<feature type="transmembrane region" description="Helical" evidence="8">
    <location>
        <begin position="409"/>
        <end position="430"/>
    </location>
</feature>
<accession>G9XBM2</accession>
<dbReference type="GO" id="GO:0015648">
    <property type="term" value="F:lipid-linked peptidoglycan transporter activity"/>
    <property type="evidence" value="ECO:0007669"/>
    <property type="project" value="UniProtKB-UniRule"/>
</dbReference>
<reference evidence="10 11" key="1">
    <citation type="submission" date="2011-08" db="EMBL/GenBank/DDBJ databases">
        <title>The Genome Sequence of Eubacteriaceae bacterium CM5.</title>
        <authorList>
            <consortium name="The Broad Institute Genome Sequencing Platform"/>
            <person name="Earl A."/>
            <person name="Ward D."/>
            <person name="Feldgarden M."/>
            <person name="Gevers D."/>
            <person name="Sizova M."/>
            <person name="Hazen A."/>
            <person name="Epstein S."/>
            <person name="Young S.K."/>
            <person name="Zeng Q."/>
            <person name="Gargeya S."/>
            <person name="Fitzgerald M."/>
            <person name="Haas B."/>
            <person name="Abouelleil A."/>
            <person name="Alvarado L."/>
            <person name="Arachchi H.M."/>
            <person name="Berlin A."/>
            <person name="Brown A."/>
            <person name="Chapman S.B."/>
            <person name="Chen Z."/>
            <person name="Dunbar C."/>
            <person name="Freedman E."/>
            <person name="Gearin G."/>
            <person name="Gellesch M."/>
            <person name="Goldberg J."/>
            <person name="Griggs A."/>
            <person name="Gujja S."/>
            <person name="Heiman D."/>
            <person name="Howarth C."/>
            <person name="Larson L."/>
            <person name="Lui A."/>
            <person name="MacDonald P.J.P."/>
            <person name="Montmayeur A."/>
            <person name="Murphy C."/>
            <person name="Neiman D."/>
            <person name="Pearson M."/>
            <person name="Priest M."/>
            <person name="Roberts A."/>
            <person name="Saif S."/>
            <person name="Shea T."/>
            <person name="Shenoy N."/>
            <person name="Sisk P."/>
            <person name="Stolte C."/>
            <person name="Sykes S."/>
            <person name="Wortman J."/>
            <person name="Nusbaum C."/>
            <person name="Birren B."/>
        </authorList>
    </citation>
    <scope>NUCLEOTIDE SEQUENCE [LARGE SCALE GENOMIC DNA]</scope>
    <source>
        <strain evidence="10 11">CM5</strain>
    </source>
</reference>
<feature type="transmembrane region" description="Helical" evidence="8">
    <location>
        <begin position="184"/>
        <end position="208"/>
    </location>
</feature>
<dbReference type="GO" id="GO:0034204">
    <property type="term" value="P:lipid translocation"/>
    <property type="evidence" value="ECO:0007669"/>
    <property type="project" value="TreeGrafter"/>
</dbReference>
<feature type="transmembrane region" description="Helical" evidence="8">
    <location>
        <begin position="12"/>
        <end position="31"/>
    </location>
</feature>
<dbReference type="InterPro" id="IPR004268">
    <property type="entry name" value="MurJ"/>
</dbReference>
<keyword evidence="3 8" id="KW-0812">Transmembrane</keyword>
<dbReference type="HAMAP" id="MF_02078">
    <property type="entry name" value="MurJ_MviN"/>
    <property type="match status" value="1"/>
</dbReference>
<dbReference type="GO" id="GO:0008360">
    <property type="term" value="P:regulation of cell shape"/>
    <property type="evidence" value="ECO:0007669"/>
    <property type="project" value="UniProtKB-UniRule"/>
</dbReference>
<feature type="transmembrane region" description="Helical" evidence="8">
    <location>
        <begin position="51"/>
        <end position="69"/>
    </location>
</feature>
<gene>
    <name evidence="8" type="primary">murJ</name>
    <name evidence="10" type="ORF">HMPREF9628_01389</name>
</gene>
<dbReference type="PATRIC" id="fig|796940.3.peg.672"/>
<protein>
    <recommendedName>
        <fullName evidence="8">Probable lipid II flippase MurJ</fullName>
    </recommendedName>
</protein>
<evidence type="ECO:0000256" key="3">
    <source>
        <dbReference type="ARBA" id="ARBA00022692"/>
    </source>
</evidence>
<dbReference type="GO" id="GO:0009252">
    <property type="term" value="P:peptidoglycan biosynthetic process"/>
    <property type="evidence" value="ECO:0007669"/>
    <property type="project" value="UniProtKB-UniRule"/>
</dbReference>
<keyword evidence="8 9" id="KW-0961">Cell wall biogenesis/degradation</keyword>
<keyword evidence="4 8" id="KW-0133">Cell shape</keyword>
<feature type="transmembrane region" description="Helical" evidence="8">
    <location>
        <begin position="229"/>
        <end position="251"/>
    </location>
</feature>
<evidence type="ECO:0000313" key="11">
    <source>
        <dbReference type="Proteomes" id="UP000003379"/>
    </source>
</evidence>
<dbReference type="AlphaFoldDB" id="G9XBM2"/>
<keyword evidence="7 8" id="KW-0472">Membrane</keyword>
<dbReference type="NCBIfam" id="TIGR01695">
    <property type="entry name" value="murJ_mviN"/>
    <property type="match status" value="1"/>
</dbReference>
<dbReference type="CDD" id="cd13123">
    <property type="entry name" value="MATE_MurJ_like"/>
    <property type="match status" value="1"/>
</dbReference>
<dbReference type="GO" id="GO:0071555">
    <property type="term" value="P:cell wall organization"/>
    <property type="evidence" value="ECO:0007669"/>
    <property type="project" value="UniProtKB-UniRule"/>
</dbReference>
<dbReference type="UniPathway" id="UPA00219"/>
<dbReference type="STRING" id="796937.HMPREF9630_01607"/>
<feature type="transmembrane region" description="Helical" evidence="8">
    <location>
        <begin position="130"/>
        <end position="152"/>
    </location>
</feature>
<feature type="transmembrane region" description="Helical" evidence="8">
    <location>
        <begin position="450"/>
        <end position="468"/>
    </location>
</feature>
<dbReference type="PRINTS" id="PR01806">
    <property type="entry name" value="VIRFACTRMVIN"/>
</dbReference>
<dbReference type="PIRSF" id="PIRSF002869">
    <property type="entry name" value="MviN"/>
    <property type="match status" value="1"/>
</dbReference>
<keyword evidence="2 8" id="KW-1003">Cell membrane</keyword>
<name>G9XBM2_9FIRM</name>
<evidence type="ECO:0000256" key="4">
    <source>
        <dbReference type="ARBA" id="ARBA00022960"/>
    </source>
</evidence>
<evidence type="ECO:0000256" key="6">
    <source>
        <dbReference type="ARBA" id="ARBA00022989"/>
    </source>
</evidence>
<dbReference type="PANTHER" id="PTHR47019">
    <property type="entry name" value="LIPID II FLIPPASE MURJ"/>
    <property type="match status" value="1"/>
</dbReference>
<dbReference type="Proteomes" id="UP000003379">
    <property type="component" value="Unassembled WGS sequence"/>
</dbReference>
<feature type="transmembrane region" description="Helical" evidence="8">
    <location>
        <begin position="310"/>
        <end position="330"/>
    </location>
</feature>
<evidence type="ECO:0000256" key="1">
    <source>
        <dbReference type="ARBA" id="ARBA00004651"/>
    </source>
</evidence>
<feature type="transmembrane region" description="Helical" evidence="8">
    <location>
        <begin position="480"/>
        <end position="500"/>
    </location>
</feature>
<keyword evidence="6 8" id="KW-1133">Transmembrane helix</keyword>
<comment type="subcellular location">
    <subcellularLocation>
        <location evidence="1 8">Cell membrane</location>
        <topology evidence="1 8">Multi-pass membrane protein</topology>
    </subcellularLocation>
</comment>
<feature type="transmembrane region" description="Helical" evidence="8">
    <location>
        <begin position="383"/>
        <end position="403"/>
    </location>
</feature>
<comment type="function">
    <text evidence="8 9">Involved in peptidoglycan biosynthesis. Transports lipid-linked peptidoglycan precursors from the inner to the outer leaflet of the cytoplasmic membrane.</text>
</comment>
<proteinExistence type="inferred from homology"/>
<comment type="caution">
    <text evidence="10">The sequence shown here is derived from an EMBL/GenBank/DDBJ whole genome shotgun (WGS) entry which is preliminary data.</text>
</comment>
<dbReference type="PANTHER" id="PTHR47019:SF1">
    <property type="entry name" value="LIPID II FLIPPASE MURJ"/>
    <property type="match status" value="1"/>
</dbReference>
<keyword evidence="8 9" id="KW-0813">Transport</keyword>
<evidence type="ECO:0000256" key="7">
    <source>
        <dbReference type="ARBA" id="ARBA00023136"/>
    </source>
</evidence>
<comment type="similarity">
    <text evidence="8 9">Belongs to the MurJ/MviN family.</text>
</comment>
<dbReference type="GO" id="GO:0005886">
    <property type="term" value="C:plasma membrane"/>
    <property type="evidence" value="ECO:0007669"/>
    <property type="project" value="UniProtKB-SubCell"/>
</dbReference>
<feature type="transmembrane region" description="Helical" evidence="8">
    <location>
        <begin position="90"/>
        <end position="110"/>
    </location>
</feature>
<feature type="transmembrane region" description="Helical" evidence="8">
    <location>
        <begin position="350"/>
        <end position="371"/>
    </location>
</feature>
<dbReference type="InterPro" id="IPR051050">
    <property type="entry name" value="Lipid_II_flippase_MurJ/MviN"/>
</dbReference>
<evidence type="ECO:0000256" key="8">
    <source>
        <dbReference type="HAMAP-Rule" id="MF_02078"/>
    </source>
</evidence>
<sequence>MSEKNKAVKTVSYIMIITLAGKVLALLRDMILARQYGSGVEVSAFLTASRIPRVLFDAIFASAITSSFIPIFNRALKEKGRDKAYEFSDVFISVVGMFMVLLMILSMIFAKEIAYFFADGFDEKTLELCINLLKILLPTMICTGIAFSFVGILQSMDRFLIPASISVVFNIIIIVYYFTFDKVFGIYGLAVTYLIGWIMQVLIQIPSLKQIGYRYHFKPYLDYPYLKETLILMGPVMISTWVQPFNILINAKYASRLYEGSAVAAIEFANNLYTMIASVLVLSIMNFVFPQLSKLINDKKQDEFNKTVSTTMEATMFLILPLMAGVMSLSKEVIGLIYGGNRFDEFSVNITSSALFFFSVGMMGYAIQTILSRVYFAKENGKVPMISAVVAIIVNYVFCSLLINKFEVGGLALSSSISVTINAIMLIIPLQMDKNTKLIDFDFIKEILKIVISSVLMCIVIFLIKKILPGGNIGASKKIINLAILFVAGVLTYFLSAFILKIKQVNFVKNIIKKRKNSQI</sequence>
<dbReference type="RefSeq" id="WP_009529379.1">
    <property type="nucleotide sequence ID" value="NZ_JH414606.1"/>
</dbReference>
<feature type="transmembrane region" description="Helical" evidence="8">
    <location>
        <begin position="271"/>
        <end position="289"/>
    </location>
</feature>
<dbReference type="EMBL" id="AFZG01000016">
    <property type="protein sequence ID" value="EHL19700.1"/>
    <property type="molecule type" value="Genomic_DNA"/>
</dbReference>
<evidence type="ECO:0000313" key="10">
    <source>
        <dbReference type="EMBL" id="EHL19700.1"/>
    </source>
</evidence>
<comment type="pathway">
    <text evidence="8">Cell wall biogenesis; peptidoglycan biosynthesis.</text>
</comment>
<evidence type="ECO:0000256" key="5">
    <source>
        <dbReference type="ARBA" id="ARBA00022984"/>
    </source>
</evidence>
<feature type="transmembrane region" description="Helical" evidence="8">
    <location>
        <begin position="159"/>
        <end position="178"/>
    </location>
</feature>
<keyword evidence="5 8" id="KW-0573">Peptidoglycan synthesis</keyword>
<organism evidence="10 11">
    <name type="scientific">Peptoanaerobacter stomatis</name>
    <dbReference type="NCBI Taxonomy" id="796937"/>
    <lineage>
        <taxon>Bacteria</taxon>
        <taxon>Bacillati</taxon>
        <taxon>Bacillota</taxon>
        <taxon>Clostridia</taxon>
        <taxon>Peptostreptococcales</taxon>
        <taxon>Filifactoraceae</taxon>
        <taxon>Peptoanaerobacter</taxon>
    </lineage>
</organism>
<evidence type="ECO:0000256" key="2">
    <source>
        <dbReference type="ARBA" id="ARBA00022475"/>
    </source>
</evidence>
<dbReference type="Pfam" id="PF03023">
    <property type="entry name" value="MurJ"/>
    <property type="match status" value="1"/>
</dbReference>
<evidence type="ECO:0000256" key="9">
    <source>
        <dbReference type="PIRNR" id="PIRNR002869"/>
    </source>
</evidence>
<dbReference type="HOGENOM" id="CLU_006797_5_2_9"/>